<dbReference type="Pfam" id="PF01565">
    <property type="entry name" value="FAD_binding_4"/>
    <property type="match status" value="1"/>
</dbReference>
<reference evidence="7" key="1">
    <citation type="journal article" date="1999" name="Chem. Biol.">
        <title>Molecular characterization and analysis of the biosynthetic gene cluster for the antitumor antibiotic mitomycin C from Streptomyces lavendulae NRRL 2564.</title>
        <authorList>
            <person name="Mao Y.Q."/>
            <person name="Varoglu M."/>
            <person name="Sherman D.H."/>
        </authorList>
    </citation>
    <scope>NUCLEOTIDE SEQUENCE</scope>
    <source>
        <strain evidence="7">NRRL 2564</strain>
    </source>
</reference>
<evidence type="ECO:0000256" key="1">
    <source>
        <dbReference type="ARBA" id="ARBA00001974"/>
    </source>
</evidence>
<evidence type="ECO:0000313" key="7">
    <source>
        <dbReference type="EMBL" id="AAD32736.1"/>
    </source>
</evidence>
<evidence type="ECO:0000256" key="2">
    <source>
        <dbReference type="ARBA" id="ARBA00005466"/>
    </source>
</evidence>
<keyword evidence="5" id="KW-0560">Oxidoreductase</keyword>
<dbReference type="PROSITE" id="PS00862">
    <property type="entry name" value="OX2_COVAL_FAD"/>
    <property type="match status" value="1"/>
</dbReference>
<dbReference type="Pfam" id="PF08031">
    <property type="entry name" value="BBE"/>
    <property type="match status" value="1"/>
</dbReference>
<dbReference type="Gene3D" id="3.40.462.20">
    <property type="match status" value="1"/>
</dbReference>
<evidence type="ECO:0000256" key="3">
    <source>
        <dbReference type="ARBA" id="ARBA00022630"/>
    </source>
</evidence>
<dbReference type="InterPro" id="IPR036318">
    <property type="entry name" value="FAD-bd_PCMH-like_sf"/>
</dbReference>
<proteinExistence type="inferred from homology"/>
<accession>Q9X5T1</accession>
<reference evidence="7" key="3">
    <citation type="submission" date="2006-11" db="EMBL/GenBank/DDBJ databases">
        <authorList>
            <person name="Gruschow S."/>
            <person name="Chang L.C."/>
            <person name="Mao Y."/>
            <person name="Varoglu M."/>
            <person name="Sherman D.H."/>
        </authorList>
    </citation>
    <scope>NUCLEOTIDE SEQUENCE</scope>
    <source>
        <strain evidence="7">NRRL 2564</strain>
    </source>
</reference>
<dbReference type="InterPro" id="IPR006093">
    <property type="entry name" value="Oxy_OxRdtase_FAD_BS"/>
</dbReference>
<dbReference type="InterPro" id="IPR016169">
    <property type="entry name" value="FAD-bd_PCMH_sub2"/>
</dbReference>
<organism evidence="7">
    <name type="scientific">Streptomyces lavendulae</name>
    <dbReference type="NCBI Taxonomy" id="1914"/>
    <lineage>
        <taxon>Bacteria</taxon>
        <taxon>Bacillati</taxon>
        <taxon>Actinomycetota</taxon>
        <taxon>Actinomycetes</taxon>
        <taxon>Kitasatosporales</taxon>
        <taxon>Streptomycetaceae</taxon>
        <taxon>Streptomyces</taxon>
    </lineage>
</organism>
<evidence type="ECO:0000259" key="6">
    <source>
        <dbReference type="PROSITE" id="PS51387"/>
    </source>
</evidence>
<dbReference type="InterPro" id="IPR016166">
    <property type="entry name" value="FAD-bd_PCMH"/>
</dbReference>
<comment type="cofactor">
    <cofactor evidence="1">
        <name>FAD</name>
        <dbReference type="ChEBI" id="CHEBI:57692"/>
    </cofactor>
</comment>
<keyword evidence="4" id="KW-0274">FAD</keyword>
<dbReference type="Gene3D" id="3.30.465.10">
    <property type="match status" value="1"/>
</dbReference>
<feature type="domain" description="FAD-binding PCMH-type" evidence="6">
    <location>
        <begin position="50"/>
        <end position="217"/>
    </location>
</feature>
<dbReference type="EMBL" id="AF127374">
    <property type="protein sequence ID" value="AAD32736.1"/>
    <property type="molecule type" value="Genomic_DNA"/>
</dbReference>
<name>Q9X5T1_STRLA</name>
<dbReference type="InterPro" id="IPR012951">
    <property type="entry name" value="BBE"/>
</dbReference>
<dbReference type="PANTHER" id="PTHR42973:SF39">
    <property type="entry name" value="FAD-BINDING PCMH-TYPE DOMAIN-CONTAINING PROTEIN"/>
    <property type="match status" value="1"/>
</dbReference>
<dbReference type="InterPro" id="IPR006094">
    <property type="entry name" value="Oxid_FAD_bind_N"/>
</dbReference>
<protein>
    <submittedName>
        <fullName evidence="7">MmcM</fullName>
    </submittedName>
</protein>
<dbReference type="PROSITE" id="PS51387">
    <property type="entry name" value="FAD_PCMH"/>
    <property type="match status" value="1"/>
</dbReference>
<reference evidence="7" key="2">
    <citation type="submission" date="1999-05" db="EMBL/GenBank/DDBJ databases">
        <authorList>
            <person name="Mao Y.Q."/>
            <person name="Varoglu M."/>
            <person name="Sherman D.H."/>
        </authorList>
    </citation>
    <scope>NUCLEOTIDE SEQUENCE</scope>
    <source>
        <strain evidence="7">NRRL 2564</strain>
    </source>
</reference>
<sequence>MKPASHSVTDTSAALGAAAAEELAAQVAGSVLLPGDEGYDEERSGFELSVEHRPALVVVATGAADVIAAVRFARARGLGIAVQATGHGKSSAATDVLISTRRMTGVRVDPRARTARIEAGVRWEQVIHEAAAHGLAPLSGSAPFVGAVSYLLGGGLGLLSRKYGFAGDHVVSLDLVTADGRFLQVSAEEHPDLFWGVRGSRGNLGIVTSVEVGLFPVTQVYGGGLFFDAGSTRAVLNTYLQWAPRMPEDMASSVFLAAYPDAEGVPGPLRGRFVTHIRLAWLGDPEEGERRFAELRAAGTVVMDTVDTLPYTRAGIIHNDPPAPVSSHSKTVMFGQLDEIAVDEILRLAGPGTDALFGVELRHLGGALARPPRHPSAVGHFPEAVFNAYVGSLVDPDTLAAVDAAQQEFVDSMRPWTTPGVCLNFLAGHNTSRETTRSAYTPEDYARLQALKSQYDPGNVFRFNPNIPPLPA</sequence>
<dbReference type="GO" id="GO:0071949">
    <property type="term" value="F:FAD binding"/>
    <property type="evidence" value="ECO:0007669"/>
    <property type="project" value="InterPro"/>
</dbReference>
<comment type="similarity">
    <text evidence="2">Belongs to the oxygen-dependent FAD-linked oxidoreductase family.</text>
</comment>
<keyword evidence="3" id="KW-0285">Flavoprotein</keyword>
<dbReference type="Gene3D" id="3.30.43.10">
    <property type="entry name" value="Uridine Diphospho-n-acetylenolpyruvylglucosamine Reductase, domain 2"/>
    <property type="match status" value="1"/>
</dbReference>
<evidence type="ECO:0000256" key="4">
    <source>
        <dbReference type="ARBA" id="ARBA00022827"/>
    </source>
</evidence>
<dbReference type="AlphaFoldDB" id="Q9X5T1"/>
<gene>
    <name evidence="7" type="primary">mmcM</name>
</gene>
<evidence type="ECO:0000256" key="5">
    <source>
        <dbReference type="ARBA" id="ARBA00023002"/>
    </source>
</evidence>
<dbReference type="InterPro" id="IPR050416">
    <property type="entry name" value="FAD-linked_Oxidoreductase"/>
</dbReference>
<dbReference type="GO" id="GO:0016491">
    <property type="term" value="F:oxidoreductase activity"/>
    <property type="evidence" value="ECO:0007669"/>
    <property type="project" value="UniProtKB-KW"/>
</dbReference>
<dbReference type="PANTHER" id="PTHR42973">
    <property type="entry name" value="BINDING OXIDOREDUCTASE, PUTATIVE (AFU_ORTHOLOGUE AFUA_1G17690)-RELATED"/>
    <property type="match status" value="1"/>
</dbReference>
<dbReference type="InterPro" id="IPR016167">
    <property type="entry name" value="FAD-bd_PCMH_sub1"/>
</dbReference>
<dbReference type="SUPFAM" id="SSF56176">
    <property type="entry name" value="FAD-binding/transporter-associated domain-like"/>
    <property type="match status" value="1"/>
</dbReference>